<dbReference type="GO" id="GO:0000155">
    <property type="term" value="F:phosphorelay sensor kinase activity"/>
    <property type="evidence" value="ECO:0007669"/>
    <property type="project" value="InterPro"/>
</dbReference>
<accession>A0A1F7VER1</accession>
<comment type="caution">
    <text evidence="8">The sequence shown here is derived from an EMBL/GenBank/DDBJ whole genome shotgun (WGS) entry which is preliminary data.</text>
</comment>
<evidence type="ECO:0000256" key="1">
    <source>
        <dbReference type="ARBA" id="ARBA00000085"/>
    </source>
</evidence>
<evidence type="ECO:0000256" key="2">
    <source>
        <dbReference type="ARBA" id="ARBA00012438"/>
    </source>
</evidence>
<dbReference type="CDD" id="cd00082">
    <property type="entry name" value="HisKA"/>
    <property type="match status" value="1"/>
</dbReference>
<dbReference type="SMART" id="SM00387">
    <property type="entry name" value="HATPase_c"/>
    <property type="match status" value="1"/>
</dbReference>
<dbReference type="SUPFAM" id="SSF47384">
    <property type="entry name" value="Homodimeric domain of signal transducing histidine kinase"/>
    <property type="match status" value="1"/>
</dbReference>
<proteinExistence type="predicted"/>
<dbReference type="Pfam" id="PF00512">
    <property type="entry name" value="HisKA"/>
    <property type="match status" value="1"/>
</dbReference>
<dbReference type="CDD" id="cd00075">
    <property type="entry name" value="HATPase"/>
    <property type="match status" value="1"/>
</dbReference>
<keyword evidence="3" id="KW-0597">Phosphoprotein</keyword>
<dbReference type="InterPro" id="IPR050736">
    <property type="entry name" value="Sensor_HK_Regulatory"/>
</dbReference>
<evidence type="ECO:0000256" key="3">
    <source>
        <dbReference type="ARBA" id="ARBA00022553"/>
    </source>
</evidence>
<organism evidence="8 9">
    <name type="scientific">Candidatus Uhrbacteria bacterium RIFCSPLOWO2_02_FULL_49_11</name>
    <dbReference type="NCBI Taxonomy" id="1802409"/>
    <lineage>
        <taxon>Bacteria</taxon>
        <taxon>Candidatus Uhriibacteriota</taxon>
    </lineage>
</organism>
<dbReference type="PRINTS" id="PR00344">
    <property type="entry name" value="BCTRLSENSOR"/>
</dbReference>
<evidence type="ECO:0000259" key="7">
    <source>
        <dbReference type="PROSITE" id="PS50109"/>
    </source>
</evidence>
<gene>
    <name evidence="8" type="ORF">A3I42_00775</name>
</gene>
<comment type="catalytic activity">
    <reaction evidence="1">
        <text>ATP + protein L-histidine = ADP + protein N-phospho-L-histidine.</text>
        <dbReference type="EC" id="2.7.13.3"/>
    </reaction>
</comment>
<dbReference type="AlphaFoldDB" id="A0A1F7VER1"/>
<keyword evidence="5" id="KW-0418">Kinase</keyword>
<evidence type="ECO:0000313" key="9">
    <source>
        <dbReference type="Proteomes" id="UP000178264"/>
    </source>
</evidence>
<evidence type="ECO:0000256" key="4">
    <source>
        <dbReference type="ARBA" id="ARBA00022679"/>
    </source>
</evidence>
<keyword evidence="6" id="KW-0902">Two-component regulatory system</keyword>
<sequence length="257" mass="29107">MRTQKKRPSMKFDFVTIASHQLRTPLSAMKWFLEMLIAGNAGKLTGRQREFLSEVYKSNERMIRLVNDLLIVSKITQKSFRLSPHPFVFEQMVASVIKEVKPIIQSAQITVVCKFDASPRTCVNADEDKIRQVIRTLFDNAVRYMVDGGLIIVRVDHRNRHVAFEIQDTGVGIPRNERAKIFQQFFRGSNIVRMRTEGTGLGLFIAHAIITASGGSISFTSQEGKGSAFRVSLPVSQKGLMASCEKPLKKKQRRVHK</sequence>
<evidence type="ECO:0000313" key="8">
    <source>
        <dbReference type="EMBL" id="OGL88955.1"/>
    </source>
</evidence>
<dbReference type="PANTHER" id="PTHR43711">
    <property type="entry name" value="TWO-COMPONENT HISTIDINE KINASE"/>
    <property type="match status" value="1"/>
</dbReference>
<dbReference type="PANTHER" id="PTHR43711:SF31">
    <property type="entry name" value="HISTIDINE KINASE"/>
    <property type="match status" value="1"/>
</dbReference>
<dbReference type="InterPro" id="IPR036097">
    <property type="entry name" value="HisK_dim/P_sf"/>
</dbReference>
<dbReference type="EC" id="2.7.13.3" evidence="2"/>
<dbReference type="Pfam" id="PF02518">
    <property type="entry name" value="HATPase_c"/>
    <property type="match status" value="1"/>
</dbReference>
<dbReference type="EMBL" id="MGER01000005">
    <property type="protein sequence ID" value="OGL88955.1"/>
    <property type="molecule type" value="Genomic_DNA"/>
</dbReference>
<dbReference type="InterPro" id="IPR005467">
    <property type="entry name" value="His_kinase_dom"/>
</dbReference>
<dbReference type="SMART" id="SM00388">
    <property type="entry name" value="HisKA"/>
    <property type="match status" value="1"/>
</dbReference>
<protein>
    <recommendedName>
        <fullName evidence="2">histidine kinase</fullName>
        <ecNumber evidence="2">2.7.13.3</ecNumber>
    </recommendedName>
</protein>
<dbReference type="PROSITE" id="PS50109">
    <property type="entry name" value="HIS_KIN"/>
    <property type="match status" value="1"/>
</dbReference>
<dbReference type="InterPro" id="IPR003594">
    <property type="entry name" value="HATPase_dom"/>
</dbReference>
<evidence type="ECO:0000256" key="5">
    <source>
        <dbReference type="ARBA" id="ARBA00022777"/>
    </source>
</evidence>
<dbReference type="Gene3D" id="3.30.565.10">
    <property type="entry name" value="Histidine kinase-like ATPase, C-terminal domain"/>
    <property type="match status" value="1"/>
</dbReference>
<reference evidence="8 9" key="1">
    <citation type="journal article" date="2016" name="Nat. Commun.">
        <title>Thousands of microbial genomes shed light on interconnected biogeochemical processes in an aquifer system.</title>
        <authorList>
            <person name="Anantharaman K."/>
            <person name="Brown C.T."/>
            <person name="Hug L.A."/>
            <person name="Sharon I."/>
            <person name="Castelle C.J."/>
            <person name="Probst A.J."/>
            <person name="Thomas B.C."/>
            <person name="Singh A."/>
            <person name="Wilkins M.J."/>
            <person name="Karaoz U."/>
            <person name="Brodie E.L."/>
            <person name="Williams K.H."/>
            <person name="Hubbard S.S."/>
            <person name="Banfield J.F."/>
        </authorList>
    </citation>
    <scope>NUCLEOTIDE SEQUENCE [LARGE SCALE GENOMIC DNA]</scope>
</reference>
<keyword evidence="4" id="KW-0808">Transferase</keyword>
<dbReference type="SUPFAM" id="SSF55874">
    <property type="entry name" value="ATPase domain of HSP90 chaperone/DNA topoisomerase II/histidine kinase"/>
    <property type="match status" value="1"/>
</dbReference>
<dbReference type="InterPro" id="IPR003661">
    <property type="entry name" value="HisK_dim/P_dom"/>
</dbReference>
<name>A0A1F7VER1_9BACT</name>
<dbReference type="Gene3D" id="1.10.287.130">
    <property type="match status" value="1"/>
</dbReference>
<evidence type="ECO:0000256" key="6">
    <source>
        <dbReference type="ARBA" id="ARBA00023012"/>
    </source>
</evidence>
<dbReference type="Proteomes" id="UP000178264">
    <property type="component" value="Unassembled WGS sequence"/>
</dbReference>
<feature type="domain" description="Histidine kinase" evidence="7">
    <location>
        <begin position="17"/>
        <end position="237"/>
    </location>
</feature>
<dbReference type="FunFam" id="3.30.565.10:FF:000006">
    <property type="entry name" value="Sensor histidine kinase WalK"/>
    <property type="match status" value="1"/>
</dbReference>
<dbReference type="InterPro" id="IPR004358">
    <property type="entry name" value="Sig_transdc_His_kin-like_C"/>
</dbReference>
<dbReference type="InterPro" id="IPR036890">
    <property type="entry name" value="HATPase_C_sf"/>
</dbReference>